<dbReference type="InterPro" id="IPR023845">
    <property type="entry name" value="DUF3817_TM"/>
</dbReference>
<feature type="transmembrane region" description="Helical" evidence="6">
    <location>
        <begin position="7"/>
        <end position="26"/>
    </location>
</feature>
<proteinExistence type="predicted"/>
<gene>
    <name evidence="8" type="ORF">NG653_03105</name>
</gene>
<protein>
    <submittedName>
        <fullName evidence="8">DUF3817 domain-containing protein</fullName>
    </submittedName>
</protein>
<evidence type="ECO:0000256" key="3">
    <source>
        <dbReference type="ARBA" id="ARBA00022692"/>
    </source>
</evidence>
<dbReference type="PANTHER" id="PTHR40077">
    <property type="entry name" value="MEMBRANE PROTEIN-RELATED"/>
    <property type="match status" value="1"/>
</dbReference>
<dbReference type="Proteomes" id="UP001206312">
    <property type="component" value="Unassembled WGS sequence"/>
</dbReference>
<evidence type="ECO:0000256" key="2">
    <source>
        <dbReference type="ARBA" id="ARBA00022475"/>
    </source>
</evidence>
<evidence type="ECO:0000256" key="1">
    <source>
        <dbReference type="ARBA" id="ARBA00004651"/>
    </source>
</evidence>
<name>A0ABT1AUU7_9FLAO</name>
<evidence type="ECO:0000313" key="8">
    <source>
        <dbReference type="EMBL" id="MCO5723829.1"/>
    </source>
</evidence>
<dbReference type="PANTHER" id="PTHR40077:SF1">
    <property type="entry name" value="MEMBRANE PROTEIN"/>
    <property type="match status" value="1"/>
</dbReference>
<organism evidence="8 9">
    <name type="scientific">Robiginitalea marina</name>
    <dbReference type="NCBI Taxonomy" id="2954105"/>
    <lineage>
        <taxon>Bacteria</taxon>
        <taxon>Pseudomonadati</taxon>
        <taxon>Bacteroidota</taxon>
        <taxon>Flavobacteriia</taxon>
        <taxon>Flavobacteriales</taxon>
        <taxon>Flavobacteriaceae</taxon>
        <taxon>Robiginitalea</taxon>
    </lineage>
</organism>
<keyword evidence="5 6" id="KW-0472">Membrane</keyword>
<accession>A0ABT1AUU7</accession>
<keyword evidence="2" id="KW-1003">Cell membrane</keyword>
<feature type="domain" description="DUF3817" evidence="7">
    <location>
        <begin position="2"/>
        <end position="88"/>
    </location>
</feature>
<sequence length="94" mass="11013">MLKTFRWVALAEGVSYLLLFALSMPLKYWAGLREPNIYIGYAHGALFIAYIVLATFLWRERNWSNKVYLYLILASLLPFATFYLESRLLKPMEA</sequence>
<feature type="transmembrane region" description="Helical" evidence="6">
    <location>
        <begin position="38"/>
        <end position="58"/>
    </location>
</feature>
<dbReference type="EMBL" id="JAMXIB010000002">
    <property type="protein sequence ID" value="MCO5723829.1"/>
    <property type="molecule type" value="Genomic_DNA"/>
</dbReference>
<evidence type="ECO:0000313" key="9">
    <source>
        <dbReference type="Proteomes" id="UP001206312"/>
    </source>
</evidence>
<reference evidence="8 9" key="1">
    <citation type="submission" date="2022-06" db="EMBL/GenBank/DDBJ databases">
        <authorList>
            <person name="Xuan X."/>
        </authorList>
    </citation>
    <scope>NUCLEOTIDE SEQUENCE [LARGE SCALE GENOMIC DNA]</scope>
    <source>
        <strain evidence="8 9">2V75</strain>
    </source>
</reference>
<dbReference type="NCBIfam" id="TIGR03954">
    <property type="entry name" value="integ_memb_HG"/>
    <property type="match status" value="1"/>
</dbReference>
<comment type="caution">
    <text evidence="8">The sequence shown here is derived from an EMBL/GenBank/DDBJ whole genome shotgun (WGS) entry which is preliminary data.</text>
</comment>
<keyword evidence="3 6" id="KW-0812">Transmembrane</keyword>
<evidence type="ECO:0000256" key="5">
    <source>
        <dbReference type="ARBA" id="ARBA00023136"/>
    </source>
</evidence>
<evidence type="ECO:0000256" key="6">
    <source>
        <dbReference type="SAM" id="Phobius"/>
    </source>
</evidence>
<evidence type="ECO:0000256" key="4">
    <source>
        <dbReference type="ARBA" id="ARBA00022989"/>
    </source>
</evidence>
<keyword evidence="4 6" id="KW-1133">Transmembrane helix</keyword>
<dbReference type="RefSeq" id="WP_252740206.1">
    <property type="nucleotide sequence ID" value="NZ_JAMXIB010000002.1"/>
</dbReference>
<feature type="transmembrane region" description="Helical" evidence="6">
    <location>
        <begin position="67"/>
        <end position="84"/>
    </location>
</feature>
<dbReference type="Pfam" id="PF12823">
    <property type="entry name" value="DUF3817"/>
    <property type="match status" value="1"/>
</dbReference>
<comment type="subcellular location">
    <subcellularLocation>
        <location evidence="1">Cell membrane</location>
        <topology evidence="1">Multi-pass membrane protein</topology>
    </subcellularLocation>
</comment>
<evidence type="ECO:0000259" key="7">
    <source>
        <dbReference type="Pfam" id="PF12823"/>
    </source>
</evidence>
<keyword evidence="9" id="KW-1185">Reference proteome</keyword>